<feature type="repeat" description="WD" evidence="3">
    <location>
        <begin position="183"/>
        <end position="224"/>
    </location>
</feature>
<evidence type="ECO:0000313" key="6">
    <source>
        <dbReference type="Proteomes" id="UP000238274"/>
    </source>
</evidence>
<keyword evidence="6" id="KW-1185">Reference proteome</keyword>
<feature type="repeat" description="WD" evidence="3">
    <location>
        <begin position="137"/>
        <end position="150"/>
    </location>
</feature>
<evidence type="ECO:0000256" key="2">
    <source>
        <dbReference type="ARBA" id="ARBA00022737"/>
    </source>
</evidence>
<dbReference type="InterPro" id="IPR015943">
    <property type="entry name" value="WD40/YVTN_repeat-like_dom_sf"/>
</dbReference>
<dbReference type="Pfam" id="PF00400">
    <property type="entry name" value="WD40"/>
    <property type="match status" value="2"/>
</dbReference>
<dbReference type="PROSITE" id="PS50294">
    <property type="entry name" value="WD_REPEATS_REGION"/>
    <property type="match status" value="1"/>
</dbReference>
<dbReference type="Proteomes" id="UP000238274">
    <property type="component" value="Unassembled WGS sequence"/>
</dbReference>
<dbReference type="Gene3D" id="2.130.10.10">
    <property type="entry name" value="YVTN repeat-like/Quinoprotein amine dehydrogenase"/>
    <property type="match status" value="2"/>
</dbReference>
<reference evidence="6" key="2">
    <citation type="journal article" date="2018" name="BMC Genomics">
        <title>Genomic insights into host adaptation between the wheat stripe rust pathogen (Puccinia striiformis f. sp. tritici) and the barley stripe rust pathogen (Puccinia striiformis f. sp. hordei).</title>
        <authorList>
            <person name="Xia C."/>
            <person name="Wang M."/>
            <person name="Yin C."/>
            <person name="Cornejo O.E."/>
            <person name="Hulbert S.H."/>
            <person name="Chen X."/>
        </authorList>
    </citation>
    <scope>NUCLEOTIDE SEQUENCE [LARGE SCALE GENOMIC DNA]</scope>
    <source>
        <strain evidence="6">93TX-2</strain>
    </source>
</reference>
<feature type="compositionally biased region" description="Polar residues" evidence="4">
    <location>
        <begin position="7"/>
        <end position="19"/>
    </location>
</feature>
<proteinExistence type="predicted"/>
<evidence type="ECO:0000256" key="4">
    <source>
        <dbReference type="SAM" id="MobiDB-lite"/>
    </source>
</evidence>
<reference evidence="6" key="3">
    <citation type="journal article" date="2018" name="Mol. Plant Microbe Interact.">
        <title>Genome sequence resources for the wheat stripe rust pathogen (Puccinia striiformis f. sp. tritici) and the barley stripe rust pathogen (Puccinia striiformis f. sp. hordei).</title>
        <authorList>
            <person name="Xia C."/>
            <person name="Wang M."/>
            <person name="Yin C."/>
            <person name="Cornejo O.E."/>
            <person name="Hulbert S.H."/>
            <person name="Chen X."/>
        </authorList>
    </citation>
    <scope>NUCLEOTIDE SEQUENCE [LARGE SCALE GENOMIC DNA]</scope>
    <source>
        <strain evidence="6">93TX-2</strain>
    </source>
</reference>
<evidence type="ECO:0000313" key="5">
    <source>
        <dbReference type="EMBL" id="POW17168.1"/>
    </source>
</evidence>
<dbReference type="SMART" id="SM00320">
    <property type="entry name" value="WD40"/>
    <property type="match status" value="4"/>
</dbReference>
<dbReference type="GO" id="GO:0048188">
    <property type="term" value="C:Set1C/COMPASS complex"/>
    <property type="evidence" value="ECO:0007669"/>
    <property type="project" value="TreeGrafter"/>
</dbReference>
<feature type="region of interest" description="Disordered" evidence="4">
    <location>
        <begin position="1"/>
        <end position="59"/>
    </location>
</feature>
<gene>
    <name evidence="5" type="ORF">PSHT_06491</name>
</gene>
<name>A0A2S4W5X2_9BASI</name>
<comment type="caution">
    <text evidence="5">The sequence shown here is derived from an EMBL/GenBank/DDBJ whole genome shotgun (WGS) entry which is preliminary data.</text>
</comment>
<dbReference type="SUPFAM" id="SSF50978">
    <property type="entry name" value="WD40 repeat-like"/>
    <property type="match status" value="1"/>
</dbReference>
<dbReference type="InterPro" id="IPR001680">
    <property type="entry name" value="WD40_rpt"/>
</dbReference>
<protein>
    <submittedName>
        <fullName evidence="5">Uncharacterized protein</fullName>
    </submittedName>
</protein>
<dbReference type="PANTHER" id="PTHR22847">
    <property type="entry name" value="WD40 REPEAT PROTEIN"/>
    <property type="match status" value="1"/>
</dbReference>
<accession>A0A2S4W5X2</accession>
<sequence length="328" mass="36601">MRPPNGYQANSPTDAGKSTTNEDDGEETGVENSANRPVKRLLRDEEDEEEEERKTRFLDPQRACTRVTHTLKGHSRSISKGSIISTVEFLTKLMDGEEVESRQGINDLAWTPDSEYLEISRTFSLRLLVQINPITVLISGSFDETIKVWDFLGGNYCVLFLVIVKSRMWDTTSGQCLKTMVVAQETNAPVTFITFTPNSRYLITCSLDSTVRIWDYRSKEGTVVKSYTGHSNVKYSIPARVVSLTSNDELDNTIGNDLVLMGSEDGSLYIWDLQSRELVSRKSSSHQDSIIGISIHPIDSSIFATAGIDKDPTIKICSLSLTPHHQPA</sequence>
<dbReference type="PANTHER" id="PTHR22847:SF637">
    <property type="entry name" value="WD REPEAT DOMAIN 5B"/>
    <property type="match status" value="1"/>
</dbReference>
<dbReference type="PRINTS" id="PR00320">
    <property type="entry name" value="GPROTEINBRPT"/>
</dbReference>
<feature type="repeat" description="WD" evidence="3">
    <location>
        <begin position="256"/>
        <end position="281"/>
    </location>
</feature>
<organism evidence="5 6">
    <name type="scientific">Puccinia striiformis</name>
    <dbReference type="NCBI Taxonomy" id="27350"/>
    <lineage>
        <taxon>Eukaryota</taxon>
        <taxon>Fungi</taxon>
        <taxon>Dikarya</taxon>
        <taxon>Basidiomycota</taxon>
        <taxon>Pucciniomycotina</taxon>
        <taxon>Pucciniomycetes</taxon>
        <taxon>Pucciniales</taxon>
        <taxon>Pucciniaceae</taxon>
        <taxon>Puccinia</taxon>
    </lineage>
</organism>
<reference evidence="5 6" key="1">
    <citation type="submission" date="2017-12" db="EMBL/GenBank/DDBJ databases">
        <title>Gene loss provides genomic basis for host adaptation in cereal stripe rust fungi.</title>
        <authorList>
            <person name="Xia C."/>
        </authorList>
    </citation>
    <scope>NUCLEOTIDE SEQUENCE [LARGE SCALE GENOMIC DNA]</scope>
    <source>
        <strain evidence="5 6">93TX-2</strain>
    </source>
</reference>
<dbReference type="EMBL" id="PKSM01000076">
    <property type="protein sequence ID" value="POW17168.1"/>
    <property type="molecule type" value="Genomic_DNA"/>
</dbReference>
<keyword evidence="1 3" id="KW-0853">WD repeat</keyword>
<dbReference type="GO" id="GO:0042393">
    <property type="term" value="F:histone binding"/>
    <property type="evidence" value="ECO:0007669"/>
    <property type="project" value="TreeGrafter"/>
</dbReference>
<dbReference type="AlphaFoldDB" id="A0A2S4W5X2"/>
<evidence type="ECO:0000256" key="3">
    <source>
        <dbReference type="PROSITE-ProRule" id="PRU00221"/>
    </source>
</evidence>
<dbReference type="PROSITE" id="PS50082">
    <property type="entry name" value="WD_REPEATS_2"/>
    <property type="match status" value="3"/>
</dbReference>
<dbReference type="InterPro" id="IPR036322">
    <property type="entry name" value="WD40_repeat_dom_sf"/>
</dbReference>
<evidence type="ECO:0000256" key="1">
    <source>
        <dbReference type="ARBA" id="ARBA00022574"/>
    </source>
</evidence>
<dbReference type="VEuPathDB" id="FungiDB:PSHT_06491"/>
<keyword evidence="2" id="KW-0677">Repeat</keyword>
<dbReference type="OrthoDB" id="674604at2759"/>
<dbReference type="InterPro" id="IPR020472">
    <property type="entry name" value="WD40_PAC1"/>
</dbReference>